<proteinExistence type="predicted"/>
<dbReference type="Proteomes" id="UP001330812">
    <property type="component" value="Chromosome"/>
</dbReference>
<dbReference type="RefSeq" id="WP_326568156.1">
    <property type="nucleotide sequence ID" value="NZ_CP142149.1"/>
</dbReference>
<organism evidence="1 2">
    <name type="scientific">Amycolatopsis rhabdoformis</name>
    <dbReference type="NCBI Taxonomy" id="1448059"/>
    <lineage>
        <taxon>Bacteria</taxon>
        <taxon>Bacillati</taxon>
        <taxon>Actinomycetota</taxon>
        <taxon>Actinomycetes</taxon>
        <taxon>Pseudonocardiales</taxon>
        <taxon>Pseudonocardiaceae</taxon>
        <taxon>Amycolatopsis</taxon>
    </lineage>
</organism>
<keyword evidence="2" id="KW-1185">Reference proteome</keyword>
<gene>
    <name evidence="1" type="ORF">VSH64_41315</name>
</gene>
<evidence type="ECO:0000313" key="1">
    <source>
        <dbReference type="EMBL" id="WSE29187.1"/>
    </source>
</evidence>
<name>A0ABZ1I472_9PSEU</name>
<sequence length="70" mass="7438">MNDFEALADGGPTYCLMDGDDLVKRLTVDARPWFGRGSGDNEASVVVTATVVLGDDADLMSPTGNLFMIL</sequence>
<evidence type="ECO:0000313" key="2">
    <source>
        <dbReference type="Proteomes" id="UP001330812"/>
    </source>
</evidence>
<dbReference type="EMBL" id="CP142149">
    <property type="protein sequence ID" value="WSE29187.1"/>
    <property type="molecule type" value="Genomic_DNA"/>
</dbReference>
<reference evidence="1 2" key="1">
    <citation type="journal article" date="2015" name="Int. J. Syst. Evol. Microbiol.">
        <title>Amycolatopsis rhabdoformis sp. nov., an actinomycete isolated from a tropical forest soil.</title>
        <authorList>
            <person name="Souza W.R."/>
            <person name="Silva R.E."/>
            <person name="Goodfellow M."/>
            <person name="Busarakam K."/>
            <person name="Figueiro F.S."/>
            <person name="Ferreira D."/>
            <person name="Rodrigues-Filho E."/>
            <person name="Moraes L.A.B."/>
            <person name="Zucchi T.D."/>
        </authorList>
    </citation>
    <scope>NUCLEOTIDE SEQUENCE [LARGE SCALE GENOMIC DNA]</scope>
    <source>
        <strain evidence="1 2">NCIMB 14900</strain>
    </source>
</reference>
<accession>A0ABZ1I472</accession>
<protein>
    <submittedName>
        <fullName evidence="1">Uncharacterized protein</fullName>
    </submittedName>
</protein>